<reference evidence="2 3" key="1">
    <citation type="submission" date="2019-04" db="EMBL/GenBank/DDBJ databases">
        <title>Altererythrobacter aquimixticola sp. nov., isolated from sediment of junction between the ocean and a freshwater spring.</title>
        <authorList>
            <person name="Yoon J.-H."/>
        </authorList>
    </citation>
    <scope>NUCLEOTIDE SEQUENCE [LARGE SCALE GENOMIC DNA]</scope>
    <source>
        <strain evidence="2 3">SSKS-13</strain>
    </source>
</reference>
<dbReference type="RefSeq" id="WP_136692743.1">
    <property type="nucleotide sequence ID" value="NZ_SSHH01000001.1"/>
</dbReference>
<name>A0A4T3F3U4_9SPHN</name>
<keyword evidence="3" id="KW-1185">Reference proteome</keyword>
<keyword evidence="1" id="KW-0812">Transmembrane</keyword>
<sequence>MSDRFRLPLPERLPAHFSPAILALVLIIISWSAFTSGREPEGCYRINDEAYLAVSSDRIRLQQEGRALETTNILQTDRVRGYVLYLDRQLAFDPNKRLWRFMENGDRPSLFINGQIGQASHIPFHPKSGGSLKFFEFDCDTAS</sequence>
<accession>A0A4T3F3U4</accession>
<gene>
    <name evidence="2" type="ORF">E5222_05855</name>
</gene>
<dbReference type="AlphaFoldDB" id="A0A4T3F3U4"/>
<comment type="caution">
    <text evidence="2">The sequence shown here is derived from an EMBL/GenBank/DDBJ whole genome shotgun (WGS) entry which is preliminary data.</text>
</comment>
<dbReference type="OrthoDB" id="10000491at2"/>
<feature type="transmembrane region" description="Helical" evidence="1">
    <location>
        <begin position="15"/>
        <end position="34"/>
    </location>
</feature>
<protein>
    <submittedName>
        <fullName evidence="2">Uncharacterized protein</fullName>
    </submittedName>
</protein>
<organism evidence="2 3">
    <name type="scientific">Alteraurantiacibacter aquimixticola</name>
    <dbReference type="NCBI Taxonomy" id="2489173"/>
    <lineage>
        <taxon>Bacteria</taxon>
        <taxon>Pseudomonadati</taxon>
        <taxon>Pseudomonadota</taxon>
        <taxon>Alphaproteobacteria</taxon>
        <taxon>Sphingomonadales</taxon>
        <taxon>Erythrobacteraceae</taxon>
        <taxon>Alteraurantiacibacter</taxon>
    </lineage>
</organism>
<evidence type="ECO:0000313" key="3">
    <source>
        <dbReference type="Proteomes" id="UP000309389"/>
    </source>
</evidence>
<dbReference type="Proteomes" id="UP000309389">
    <property type="component" value="Unassembled WGS sequence"/>
</dbReference>
<evidence type="ECO:0000256" key="1">
    <source>
        <dbReference type="SAM" id="Phobius"/>
    </source>
</evidence>
<keyword evidence="1" id="KW-1133">Transmembrane helix</keyword>
<proteinExistence type="predicted"/>
<evidence type="ECO:0000313" key="2">
    <source>
        <dbReference type="EMBL" id="TIX51956.1"/>
    </source>
</evidence>
<keyword evidence="1" id="KW-0472">Membrane</keyword>
<dbReference type="EMBL" id="SSHH01000001">
    <property type="protein sequence ID" value="TIX51956.1"/>
    <property type="molecule type" value="Genomic_DNA"/>
</dbReference>